<name>A0A0F9YF08_9BACT</name>
<evidence type="ECO:0008006" key="3">
    <source>
        <dbReference type="Google" id="ProtNLM"/>
    </source>
</evidence>
<dbReference type="AlphaFoldDB" id="A0A0F9YF08"/>
<evidence type="ECO:0000313" key="1">
    <source>
        <dbReference type="EMBL" id="KKP30249.1"/>
    </source>
</evidence>
<dbReference type="Proteomes" id="UP000034934">
    <property type="component" value="Unassembled WGS sequence"/>
</dbReference>
<dbReference type="Gene3D" id="3.30.70.60">
    <property type="match status" value="1"/>
</dbReference>
<accession>A0A0F9YF08</accession>
<comment type="caution">
    <text evidence="1">The sequence shown here is derived from an EMBL/GenBank/DDBJ whole genome shotgun (WGS) entry which is preliminary data.</text>
</comment>
<dbReference type="EMBL" id="LBOG01000003">
    <property type="protein sequence ID" value="KKP30249.1"/>
    <property type="molecule type" value="Genomic_DNA"/>
</dbReference>
<reference evidence="1 2" key="1">
    <citation type="journal article" date="2015" name="Nature">
        <title>rRNA introns, odd ribosomes, and small enigmatic genomes across a large radiation of phyla.</title>
        <authorList>
            <person name="Brown C.T."/>
            <person name="Hug L.A."/>
            <person name="Thomas B.C."/>
            <person name="Sharon I."/>
            <person name="Castelle C.J."/>
            <person name="Singh A."/>
            <person name="Wilkins M.J."/>
            <person name="Williams K.H."/>
            <person name="Banfield J.F."/>
        </authorList>
    </citation>
    <scope>NUCLEOTIDE SEQUENCE [LARGE SCALE GENOMIC DNA]</scope>
</reference>
<sequence length="201" mass="23204">MFKFITPTILIGIAITMFFSFTNPYYNEISLAREKIVSYNDALNNSKTLEAERDKLTQKFNSFKVDDLSKLQKLLPDNIDNIRLILEIEKIAAPYSMVLKDIKYDTTNKEVQTENAKGFNTEIKDTSPLGYRILNLEFSSQGTYNNFISFIKDLENNLRIVDISSVEFSSSSTASFNEGVNLSLSEIYKYNFKIKTYWLKN</sequence>
<dbReference type="InterPro" id="IPR014717">
    <property type="entry name" value="Transl_elong_EF1B/ribsomal_bS6"/>
</dbReference>
<evidence type="ECO:0000313" key="2">
    <source>
        <dbReference type="Proteomes" id="UP000034934"/>
    </source>
</evidence>
<organism evidence="1 2">
    <name type="scientific">Candidatus Nomurabacteria bacterium GW2011_GWF1_31_48</name>
    <dbReference type="NCBI Taxonomy" id="1618767"/>
    <lineage>
        <taxon>Bacteria</taxon>
        <taxon>Candidatus Nomuraibacteriota</taxon>
    </lineage>
</organism>
<gene>
    <name evidence="1" type="ORF">UR19_C0003G0085</name>
</gene>
<proteinExistence type="predicted"/>
<protein>
    <recommendedName>
        <fullName evidence="3">Pilus assembly protein, PilO</fullName>
    </recommendedName>
</protein>